<dbReference type="OrthoDB" id="959238at2"/>
<organism evidence="1 2">
    <name type="scientific">Cesiribacter andamanensis AMV16</name>
    <dbReference type="NCBI Taxonomy" id="1279009"/>
    <lineage>
        <taxon>Bacteria</taxon>
        <taxon>Pseudomonadati</taxon>
        <taxon>Bacteroidota</taxon>
        <taxon>Cytophagia</taxon>
        <taxon>Cytophagales</taxon>
        <taxon>Cesiribacteraceae</taxon>
        <taxon>Cesiribacter</taxon>
    </lineage>
</organism>
<dbReference type="AlphaFoldDB" id="M7NGI7"/>
<dbReference type="eggNOG" id="ENOG502ZCN1">
    <property type="taxonomic scope" value="Bacteria"/>
</dbReference>
<proteinExistence type="predicted"/>
<dbReference type="EMBL" id="AODQ01000163">
    <property type="protein sequence ID" value="EMR00950.1"/>
    <property type="molecule type" value="Genomic_DNA"/>
</dbReference>
<gene>
    <name evidence="1" type="ORF">ADICEAN_03929</name>
</gene>
<keyword evidence="2" id="KW-1185">Reference proteome</keyword>
<sequence>MENENKGFDPAVIADYRSRMQAKKQNYLIIESEDNSEDYINFNFIGEHEGKEVVFDAVLYTLRLHYHSELYELAEHKAAQRFPNYKNIRYEEDENGDLKALNDEMEEIGLYMAEVMMELEDEEAVKVQEHVYLDPNLDFGVGLDAALNVDTITPKVISRFIEQFNADTLELDETLYSFVEEEEDLN</sequence>
<protein>
    <submittedName>
        <fullName evidence="1">Uncharacterized protein</fullName>
    </submittedName>
</protein>
<dbReference type="PATRIC" id="fig|1279009.4.peg.3975"/>
<evidence type="ECO:0000313" key="1">
    <source>
        <dbReference type="EMBL" id="EMR00950.1"/>
    </source>
</evidence>
<evidence type="ECO:0000313" key="2">
    <source>
        <dbReference type="Proteomes" id="UP000011910"/>
    </source>
</evidence>
<accession>M7NGI7</accession>
<dbReference type="Proteomes" id="UP000011910">
    <property type="component" value="Unassembled WGS sequence"/>
</dbReference>
<comment type="caution">
    <text evidence="1">The sequence shown here is derived from an EMBL/GenBank/DDBJ whole genome shotgun (WGS) entry which is preliminary data.</text>
</comment>
<dbReference type="RefSeq" id="WP_009197306.1">
    <property type="nucleotide sequence ID" value="NZ_AODQ01000163.1"/>
</dbReference>
<dbReference type="STRING" id="1279009.ADICEAN_03929"/>
<reference evidence="1 2" key="1">
    <citation type="journal article" date="2013" name="Genome Announc.">
        <title>Draft Genome Sequence of Cesiribacter andamanensis Strain AMV16T, Isolated from a Soil Sample from a Mud Volcano in the Andaman Islands, India.</title>
        <authorList>
            <person name="Shivaji S."/>
            <person name="Ara S."/>
            <person name="Begum Z."/>
            <person name="Srinivas T.N."/>
            <person name="Singh A."/>
            <person name="Kumar Pinnaka A."/>
        </authorList>
    </citation>
    <scope>NUCLEOTIDE SEQUENCE [LARGE SCALE GENOMIC DNA]</scope>
    <source>
        <strain evidence="1 2">AMV16</strain>
    </source>
</reference>
<name>M7NGI7_9BACT</name>